<proteinExistence type="predicted"/>
<evidence type="ECO:0000256" key="4">
    <source>
        <dbReference type="ARBA" id="ARBA00023157"/>
    </source>
</evidence>
<keyword evidence="6" id="KW-0472">Membrane</keyword>
<dbReference type="InterPro" id="IPR008427">
    <property type="entry name" value="Extracellular_membr_CFEM_dom"/>
</dbReference>
<dbReference type="AlphaFoldDB" id="A0A2G8SJL3"/>
<dbReference type="EMBL" id="AYKW01000006">
    <property type="protein sequence ID" value="PIL33953.1"/>
    <property type="molecule type" value="Genomic_DNA"/>
</dbReference>
<keyword evidence="6" id="KW-1133">Transmembrane helix</keyword>
<name>A0A2G8SJL3_9APHY</name>
<comment type="subcellular location">
    <subcellularLocation>
        <location evidence="1">Secreted</location>
    </subcellularLocation>
</comment>
<organism evidence="9 10">
    <name type="scientific">Ganoderma sinense ZZ0214-1</name>
    <dbReference type="NCBI Taxonomy" id="1077348"/>
    <lineage>
        <taxon>Eukaryota</taxon>
        <taxon>Fungi</taxon>
        <taxon>Dikarya</taxon>
        <taxon>Basidiomycota</taxon>
        <taxon>Agaricomycotina</taxon>
        <taxon>Agaricomycetes</taxon>
        <taxon>Polyporales</taxon>
        <taxon>Polyporaceae</taxon>
        <taxon>Ganoderma</taxon>
    </lineage>
</organism>
<evidence type="ECO:0000313" key="9">
    <source>
        <dbReference type="EMBL" id="PIL33953.1"/>
    </source>
</evidence>
<feature type="signal peptide" evidence="7">
    <location>
        <begin position="1"/>
        <end position="20"/>
    </location>
</feature>
<dbReference type="Pfam" id="PF05730">
    <property type="entry name" value="CFEM"/>
    <property type="match status" value="1"/>
</dbReference>
<gene>
    <name evidence="9" type="ORF">GSI_03661</name>
</gene>
<accession>A0A2G8SJL3</accession>
<feature type="compositionally biased region" description="Polar residues" evidence="5">
    <location>
        <begin position="89"/>
        <end position="105"/>
    </location>
</feature>
<evidence type="ECO:0000313" key="10">
    <source>
        <dbReference type="Proteomes" id="UP000230002"/>
    </source>
</evidence>
<feature type="transmembrane region" description="Helical" evidence="6">
    <location>
        <begin position="172"/>
        <end position="196"/>
    </location>
</feature>
<keyword evidence="4" id="KW-1015">Disulfide bond</keyword>
<feature type="chain" id="PRO_5013694844" description="CFEM domain-containing protein" evidence="7">
    <location>
        <begin position="21"/>
        <end position="197"/>
    </location>
</feature>
<evidence type="ECO:0000256" key="3">
    <source>
        <dbReference type="ARBA" id="ARBA00022729"/>
    </source>
</evidence>
<evidence type="ECO:0000256" key="5">
    <source>
        <dbReference type="SAM" id="MobiDB-lite"/>
    </source>
</evidence>
<evidence type="ECO:0000256" key="2">
    <source>
        <dbReference type="ARBA" id="ARBA00022525"/>
    </source>
</evidence>
<feature type="region of interest" description="Disordered" evidence="5">
    <location>
        <begin position="89"/>
        <end position="136"/>
    </location>
</feature>
<keyword evidence="10" id="KW-1185">Reference proteome</keyword>
<evidence type="ECO:0000259" key="8">
    <source>
        <dbReference type="PROSITE" id="PS52012"/>
    </source>
</evidence>
<keyword evidence="3 7" id="KW-0732">Signal</keyword>
<comment type="caution">
    <text evidence="9">The sequence shown here is derived from an EMBL/GenBank/DDBJ whole genome shotgun (WGS) entry which is preliminary data.</text>
</comment>
<keyword evidence="6" id="KW-0812">Transmembrane</keyword>
<evidence type="ECO:0000256" key="6">
    <source>
        <dbReference type="SAM" id="Phobius"/>
    </source>
</evidence>
<dbReference type="Proteomes" id="UP000230002">
    <property type="component" value="Unassembled WGS sequence"/>
</dbReference>
<evidence type="ECO:0000256" key="1">
    <source>
        <dbReference type="ARBA" id="ARBA00004613"/>
    </source>
</evidence>
<feature type="domain" description="CFEM" evidence="8">
    <location>
        <begin position="1"/>
        <end position="111"/>
    </location>
</feature>
<keyword evidence="2" id="KW-0964">Secreted</keyword>
<reference evidence="9 10" key="1">
    <citation type="journal article" date="2015" name="Sci. Rep.">
        <title>Chromosome-level genome map provides insights into diverse defense mechanisms in the medicinal fungus Ganoderma sinense.</title>
        <authorList>
            <person name="Zhu Y."/>
            <person name="Xu J."/>
            <person name="Sun C."/>
            <person name="Zhou S."/>
            <person name="Xu H."/>
            <person name="Nelson D.R."/>
            <person name="Qian J."/>
            <person name="Song J."/>
            <person name="Luo H."/>
            <person name="Xiang L."/>
            <person name="Li Y."/>
            <person name="Xu Z."/>
            <person name="Ji A."/>
            <person name="Wang L."/>
            <person name="Lu S."/>
            <person name="Hayward A."/>
            <person name="Sun W."/>
            <person name="Li X."/>
            <person name="Schwartz D.C."/>
            <person name="Wang Y."/>
            <person name="Chen S."/>
        </authorList>
    </citation>
    <scope>NUCLEOTIDE SEQUENCE [LARGE SCALE GENOMIC DNA]</scope>
    <source>
        <strain evidence="9 10">ZZ0214-1</strain>
    </source>
</reference>
<sequence>MIFNALSVLAAFAAVSQVCAQDTNDCTQVCIRKALAGNPCNSVVDPNCMCGEGSQISSCVQSSCGLAQVTAYSSLSASVCGMATSQETTTPPFSVPPLSSATTLPITAPSGTGSAASTTPTATATASGSSRSSGASSLTSATVIGTSSGGSGTSAASTQTSNAARAEMKGEFGLGSGGLVGLGVAVAGVVAGAVFAL</sequence>
<dbReference type="PROSITE" id="PS52012">
    <property type="entry name" value="CFEM"/>
    <property type="match status" value="1"/>
</dbReference>
<feature type="compositionally biased region" description="Low complexity" evidence="5">
    <location>
        <begin position="107"/>
        <end position="136"/>
    </location>
</feature>
<dbReference type="GO" id="GO:0005576">
    <property type="term" value="C:extracellular region"/>
    <property type="evidence" value="ECO:0007669"/>
    <property type="project" value="UniProtKB-SubCell"/>
</dbReference>
<evidence type="ECO:0000256" key="7">
    <source>
        <dbReference type="SAM" id="SignalP"/>
    </source>
</evidence>
<protein>
    <recommendedName>
        <fullName evidence="8">CFEM domain-containing protein</fullName>
    </recommendedName>
</protein>
<dbReference type="OrthoDB" id="2758373at2759"/>